<evidence type="ECO:0008006" key="4">
    <source>
        <dbReference type="Google" id="ProtNLM"/>
    </source>
</evidence>
<evidence type="ECO:0000313" key="3">
    <source>
        <dbReference type="Proteomes" id="UP001215712"/>
    </source>
</evidence>
<name>A0AAD6MUR6_9EURO</name>
<keyword evidence="3" id="KW-1185">Reference proteome</keyword>
<dbReference type="Proteomes" id="UP001215712">
    <property type="component" value="Unassembled WGS sequence"/>
</dbReference>
<keyword evidence="1" id="KW-0732">Signal</keyword>
<evidence type="ECO:0000313" key="2">
    <source>
        <dbReference type="EMBL" id="KAJ5719787.1"/>
    </source>
</evidence>
<feature type="signal peptide" evidence="1">
    <location>
        <begin position="1"/>
        <end position="20"/>
    </location>
</feature>
<dbReference type="Gene3D" id="3.50.4.10">
    <property type="entry name" value="Hepatocyte Growth Factor"/>
    <property type="match status" value="1"/>
</dbReference>
<reference evidence="2" key="2">
    <citation type="submission" date="2023-01" db="EMBL/GenBank/DDBJ databases">
        <authorList>
            <person name="Petersen C."/>
        </authorList>
    </citation>
    <scope>NUCLEOTIDE SEQUENCE</scope>
    <source>
        <strain evidence="2">IBT 17514</strain>
    </source>
</reference>
<gene>
    <name evidence="2" type="ORF">N7493_007365</name>
</gene>
<proteinExistence type="predicted"/>
<comment type="caution">
    <text evidence="2">The sequence shown here is derived from an EMBL/GenBank/DDBJ whole genome shotgun (WGS) entry which is preliminary data.</text>
</comment>
<dbReference type="AlphaFoldDB" id="A0AAD6MUR6"/>
<feature type="chain" id="PRO_5042215351" description="Apple domain-containing protein" evidence="1">
    <location>
        <begin position="21"/>
        <end position="222"/>
    </location>
</feature>
<dbReference type="EMBL" id="JAQJAN010000010">
    <property type="protein sequence ID" value="KAJ5719787.1"/>
    <property type="molecule type" value="Genomic_DNA"/>
</dbReference>
<reference evidence="2" key="1">
    <citation type="journal article" date="2023" name="IMA Fungus">
        <title>Comparative genomic study of the Penicillium genus elucidates a diverse pangenome and 15 lateral gene transfer events.</title>
        <authorList>
            <person name="Petersen C."/>
            <person name="Sorensen T."/>
            <person name="Nielsen M.R."/>
            <person name="Sondergaard T.E."/>
            <person name="Sorensen J.L."/>
            <person name="Fitzpatrick D.A."/>
            <person name="Frisvad J.C."/>
            <person name="Nielsen K.L."/>
        </authorList>
    </citation>
    <scope>NUCLEOTIDE SEQUENCE</scope>
    <source>
        <strain evidence="2">IBT 17514</strain>
    </source>
</reference>
<evidence type="ECO:0000256" key="1">
    <source>
        <dbReference type="SAM" id="SignalP"/>
    </source>
</evidence>
<protein>
    <recommendedName>
        <fullName evidence="4">Apple domain-containing protein</fullName>
    </recommendedName>
</protein>
<organism evidence="2 3">
    <name type="scientific">Penicillium malachiteum</name>
    <dbReference type="NCBI Taxonomy" id="1324776"/>
    <lineage>
        <taxon>Eukaryota</taxon>
        <taxon>Fungi</taxon>
        <taxon>Dikarya</taxon>
        <taxon>Ascomycota</taxon>
        <taxon>Pezizomycotina</taxon>
        <taxon>Eurotiomycetes</taxon>
        <taxon>Eurotiomycetidae</taxon>
        <taxon>Eurotiales</taxon>
        <taxon>Aspergillaceae</taxon>
        <taxon>Penicillium</taxon>
    </lineage>
</organism>
<sequence>MKVPLVKLSLLLLGAMQAEASCVAGHREQISSGYWVEYKCDVFKDGDIYYDIESTKECAKLGQADKLVCTYNDASKGCIVSKEGGKEGGSKGSIYLMPVEESEIEPEDPFAKPCSGKLSDCQSALAKHKPAEIECPANNKRVAEVKGRKYVLECGTDTWLGSADKIGTQETFADCISVCAGMPDCYFISWSKTSKSCWVGKKNILYGENKYSKNMMSAHHIL</sequence>
<accession>A0AAD6MUR6</accession>